<accession>A0A4U9HDA9</accession>
<proteinExistence type="predicted"/>
<dbReference type="Proteomes" id="UP000307968">
    <property type="component" value="Chromosome"/>
</dbReference>
<dbReference type="EMBL" id="LR590463">
    <property type="protein sequence ID" value="VTP61604.1"/>
    <property type="molecule type" value="Genomic_DNA"/>
</dbReference>
<evidence type="ECO:0000313" key="2">
    <source>
        <dbReference type="Proteomes" id="UP000307968"/>
    </source>
</evidence>
<evidence type="ECO:0000313" key="1">
    <source>
        <dbReference type="EMBL" id="VTP61604.1"/>
    </source>
</evidence>
<organism evidence="1 2">
    <name type="scientific">Serratia rubidaea</name>
    <name type="common">Serratia marinorubra</name>
    <dbReference type="NCBI Taxonomy" id="61652"/>
    <lineage>
        <taxon>Bacteria</taxon>
        <taxon>Pseudomonadati</taxon>
        <taxon>Pseudomonadota</taxon>
        <taxon>Gammaproteobacteria</taxon>
        <taxon>Enterobacterales</taxon>
        <taxon>Yersiniaceae</taxon>
        <taxon>Serratia</taxon>
    </lineage>
</organism>
<gene>
    <name evidence="1" type="ORF">NCTC12971_02118</name>
</gene>
<protein>
    <submittedName>
        <fullName evidence="1">Uncharacterized protein</fullName>
    </submittedName>
</protein>
<sequence length="71" mass="7988">MVVMPETPSNMASTRLMFRVSSSHSGRALMMENSSQNSTMIKKPSWVRSCTFDWRLLNQPRPPTDAAITSV</sequence>
<dbReference type="AlphaFoldDB" id="A0A4U9HDA9"/>
<reference evidence="1 2" key="1">
    <citation type="submission" date="2019-05" db="EMBL/GenBank/DDBJ databases">
        <authorList>
            <consortium name="Pathogen Informatics"/>
        </authorList>
    </citation>
    <scope>NUCLEOTIDE SEQUENCE [LARGE SCALE GENOMIC DNA]</scope>
    <source>
        <strain evidence="1 2">NCTC12971</strain>
    </source>
</reference>
<name>A0A4U9HDA9_SERRU</name>